<name>B4MTG6_DROWI</name>
<keyword evidence="3" id="KW-1185">Reference proteome</keyword>
<feature type="domain" description="C-type lectin" evidence="1">
    <location>
        <begin position="37"/>
        <end position="160"/>
    </location>
</feature>
<evidence type="ECO:0000313" key="3">
    <source>
        <dbReference type="Proteomes" id="UP000007798"/>
    </source>
</evidence>
<dbReference type="InterPro" id="IPR001304">
    <property type="entry name" value="C-type_lectin-like"/>
</dbReference>
<sequence length="173" mass="20078">MLASSLASSMAYDKYTTNFYTGNHDNVALKSDPFININNRYYYFGTDPQNWYVAYEKCRALSSELVTFDSLEEFEAIAKYLKARGDRNEYWTSGNDLGREGTYNWFSTGKQLSISKWAPNQPDNSAGRENCIHMGYIYTYSKDFELNDRPCESLFRYICEAPEPETISIVVWK</sequence>
<dbReference type="PANTHER" id="PTHR22803">
    <property type="entry name" value="MANNOSE, PHOSPHOLIPASE, LECTIN RECEPTOR RELATED"/>
    <property type="match status" value="1"/>
</dbReference>
<proteinExistence type="predicted"/>
<dbReference type="InParanoid" id="B4MTG6"/>
<reference evidence="2 3" key="1">
    <citation type="journal article" date="2007" name="Nature">
        <title>Evolution of genes and genomes on the Drosophila phylogeny.</title>
        <authorList>
            <consortium name="Drosophila 12 Genomes Consortium"/>
            <person name="Clark A.G."/>
            <person name="Eisen M.B."/>
            <person name="Smith D.R."/>
            <person name="Bergman C.M."/>
            <person name="Oliver B."/>
            <person name="Markow T.A."/>
            <person name="Kaufman T.C."/>
            <person name="Kellis M."/>
            <person name="Gelbart W."/>
            <person name="Iyer V.N."/>
            <person name="Pollard D.A."/>
            <person name="Sackton T.B."/>
            <person name="Larracuente A.M."/>
            <person name="Singh N.D."/>
            <person name="Abad J.P."/>
            <person name="Abt D.N."/>
            <person name="Adryan B."/>
            <person name="Aguade M."/>
            <person name="Akashi H."/>
            <person name="Anderson W.W."/>
            <person name="Aquadro C.F."/>
            <person name="Ardell D.H."/>
            <person name="Arguello R."/>
            <person name="Artieri C.G."/>
            <person name="Barbash D.A."/>
            <person name="Barker D."/>
            <person name="Barsanti P."/>
            <person name="Batterham P."/>
            <person name="Batzoglou S."/>
            <person name="Begun D."/>
            <person name="Bhutkar A."/>
            <person name="Blanco E."/>
            <person name="Bosak S.A."/>
            <person name="Bradley R.K."/>
            <person name="Brand A.D."/>
            <person name="Brent M.R."/>
            <person name="Brooks A.N."/>
            <person name="Brown R.H."/>
            <person name="Butlin R.K."/>
            <person name="Caggese C."/>
            <person name="Calvi B.R."/>
            <person name="Bernardo de Carvalho A."/>
            <person name="Caspi A."/>
            <person name="Castrezana S."/>
            <person name="Celniker S.E."/>
            <person name="Chang J.L."/>
            <person name="Chapple C."/>
            <person name="Chatterji S."/>
            <person name="Chinwalla A."/>
            <person name="Civetta A."/>
            <person name="Clifton S.W."/>
            <person name="Comeron J.M."/>
            <person name="Costello J.C."/>
            <person name="Coyne J.A."/>
            <person name="Daub J."/>
            <person name="David R.G."/>
            <person name="Delcher A.L."/>
            <person name="Delehaunty K."/>
            <person name="Do C.B."/>
            <person name="Ebling H."/>
            <person name="Edwards K."/>
            <person name="Eickbush T."/>
            <person name="Evans J.D."/>
            <person name="Filipski A."/>
            <person name="Findeiss S."/>
            <person name="Freyhult E."/>
            <person name="Fulton L."/>
            <person name="Fulton R."/>
            <person name="Garcia A.C."/>
            <person name="Gardiner A."/>
            <person name="Garfield D.A."/>
            <person name="Garvin B.E."/>
            <person name="Gibson G."/>
            <person name="Gilbert D."/>
            <person name="Gnerre S."/>
            <person name="Godfrey J."/>
            <person name="Good R."/>
            <person name="Gotea V."/>
            <person name="Gravely B."/>
            <person name="Greenberg A.J."/>
            <person name="Griffiths-Jones S."/>
            <person name="Gross S."/>
            <person name="Guigo R."/>
            <person name="Gustafson E.A."/>
            <person name="Haerty W."/>
            <person name="Hahn M.W."/>
            <person name="Halligan D.L."/>
            <person name="Halpern A.L."/>
            <person name="Halter G.M."/>
            <person name="Han M.V."/>
            <person name="Heger A."/>
            <person name="Hillier L."/>
            <person name="Hinrichs A.S."/>
            <person name="Holmes I."/>
            <person name="Hoskins R.A."/>
            <person name="Hubisz M.J."/>
            <person name="Hultmark D."/>
            <person name="Huntley M.A."/>
            <person name="Jaffe D.B."/>
            <person name="Jagadeeshan S."/>
            <person name="Jeck W.R."/>
            <person name="Johnson J."/>
            <person name="Jones C.D."/>
            <person name="Jordan W.C."/>
            <person name="Karpen G.H."/>
            <person name="Kataoka E."/>
            <person name="Keightley P.D."/>
            <person name="Kheradpour P."/>
            <person name="Kirkness E.F."/>
            <person name="Koerich L.B."/>
            <person name="Kristiansen K."/>
            <person name="Kudrna D."/>
            <person name="Kulathinal R.J."/>
            <person name="Kumar S."/>
            <person name="Kwok R."/>
            <person name="Lander E."/>
            <person name="Langley C.H."/>
            <person name="Lapoint R."/>
            <person name="Lazzaro B.P."/>
            <person name="Lee S.J."/>
            <person name="Levesque L."/>
            <person name="Li R."/>
            <person name="Lin C.F."/>
            <person name="Lin M.F."/>
            <person name="Lindblad-Toh K."/>
            <person name="Llopart A."/>
            <person name="Long M."/>
            <person name="Low L."/>
            <person name="Lozovsky E."/>
            <person name="Lu J."/>
            <person name="Luo M."/>
            <person name="Machado C.A."/>
            <person name="Makalowski W."/>
            <person name="Marzo M."/>
            <person name="Matsuda M."/>
            <person name="Matzkin L."/>
            <person name="McAllister B."/>
            <person name="McBride C.S."/>
            <person name="McKernan B."/>
            <person name="McKernan K."/>
            <person name="Mendez-Lago M."/>
            <person name="Minx P."/>
            <person name="Mollenhauer M.U."/>
            <person name="Montooth K."/>
            <person name="Mount S.M."/>
            <person name="Mu X."/>
            <person name="Myers E."/>
            <person name="Negre B."/>
            <person name="Newfeld S."/>
            <person name="Nielsen R."/>
            <person name="Noor M.A."/>
            <person name="O'Grady P."/>
            <person name="Pachter L."/>
            <person name="Papaceit M."/>
            <person name="Parisi M.J."/>
            <person name="Parisi M."/>
            <person name="Parts L."/>
            <person name="Pedersen J.S."/>
            <person name="Pesole G."/>
            <person name="Phillippy A.M."/>
            <person name="Ponting C.P."/>
            <person name="Pop M."/>
            <person name="Porcelli D."/>
            <person name="Powell J.R."/>
            <person name="Prohaska S."/>
            <person name="Pruitt K."/>
            <person name="Puig M."/>
            <person name="Quesneville H."/>
            <person name="Ram K.R."/>
            <person name="Rand D."/>
            <person name="Rasmussen M.D."/>
            <person name="Reed L.K."/>
            <person name="Reenan R."/>
            <person name="Reily A."/>
            <person name="Remington K.A."/>
            <person name="Rieger T.T."/>
            <person name="Ritchie M.G."/>
            <person name="Robin C."/>
            <person name="Rogers Y.H."/>
            <person name="Rohde C."/>
            <person name="Rozas J."/>
            <person name="Rubenfield M.J."/>
            <person name="Ruiz A."/>
            <person name="Russo S."/>
            <person name="Salzberg S.L."/>
            <person name="Sanchez-Gracia A."/>
            <person name="Saranga D.J."/>
            <person name="Sato H."/>
            <person name="Schaeffer S.W."/>
            <person name="Schatz M.C."/>
            <person name="Schlenke T."/>
            <person name="Schwartz R."/>
            <person name="Segarra C."/>
            <person name="Singh R.S."/>
            <person name="Sirot L."/>
            <person name="Sirota M."/>
            <person name="Sisneros N.B."/>
            <person name="Smith C.D."/>
            <person name="Smith T.F."/>
            <person name="Spieth J."/>
            <person name="Stage D.E."/>
            <person name="Stark A."/>
            <person name="Stephan W."/>
            <person name="Strausberg R.L."/>
            <person name="Strempel S."/>
            <person name="Sturgill D."/>
            <person name="Sutton G."/>
            <person name="Sutton G.G."/>
            <person name="Tao W."/>
            <person name="Teichmann S."/>
            <person name="Tobari Y.N."/>
            <person name="Tomimura Y."/>
            <person name="Tsolas J.M."/>
            <person name="Valente V.L."/>
            <person name="Venter E."/>
            <person name="Venter J.C."/>
            <person name="Vicario S."/>
            <person name="Vieira F.G."/>
            <person name="Vilella A.J."/>
            <person name="Villasante A."/>
            <person name="Walenz B."/>
            <person name="Wang J."/>
            <person name="Wasserman M."/>
            <person name="Watts T."/>
            <person name="Wilson D."/>
            <person name="Wilson R.K."/>
            <person name="Wing R.A."/>
            <person name="Wolfner M.F."/>
            <person name="Wong A."/>
            <person name="Wong G.K."/>
            <person name="Wu C.I."/>
            <person name="Wu G."/>
            <person name="Yamamoto D."/>
            <person name="Yang H.P."/>
            <person name="Yang S.P."/>
            <person name="Yorke J.A."/>
            <person name="Yoshida K."/>
            <person name="Zdobnov E."/>
            <person name="Zhang P."/>
            <person name="Zhang Y."/>
            <person name="Zimin A.V."/>
            <person name="Baldwin J."/>
            <person name="Abdouelleil A."/>
            <person name="Abdulkadir J."/>
            <person name="Abebe A."/>
            <person name="Abera B."/>
            <person name="Abreu J."/>
            <person name="Acer S.C."/>
            <person name="Aftuck L."/>
            <person name="Alexander A."/>
            <person name="An P."/>
            <person name="Anderson E."/>
            <person name="Anderson S."/>
            <person name="Arachi H."/>
            <person name="Azer M."/>
            <person name="Bachantsang P."/>
            <person name="Barry A."/>
            <person name="Bayul T."/>
            <person name="Berlin A."/>
            <person name="Bessette D."/>
            <person name="Bloom T."/>
            <person name="Blye J."/>
            <person name="Boguslavskiy L."/>
            <person name="Bonnet C."/>
            <person name="Boukhgalter B."/>
            <person name="Bourzgui I."/>
            <person name="Brown A."/>
            <person name="Cahill P."/>
            <person name="Channer S."/>
            <person name="Cheshatsang Y."/>
            <person name="Chuda L."/>
            <person name="Citroen M."/>
            <person name="Collymore A."/>
            <person name="Cooke P."/>
            <person name="Costello M."/>
            <person name="D'Aco K."/>
            <person name="Daza R."/>
            <person name="De Haan G."/>
            <person name="DeGray S."/>
            <person name="DeMaso C."/>
            <person name="Dhargay N."/>
            <person name="Dooley K."/>
            <person name="Dooley E."/>
            <person name="Doricent M."/>
            <person name="Dorje P."/>
            <person name="Dorjee K."/>
            <person name="Dupes A."/>
            <person name="Elong R."/>
            <person name="Falk J."/>
            <person name="Farina A."/>
            <person name="Faro S."/>
            <person name="Ferguson D."/>
            <person name="Fisher S."/>
            <person name="Foley C.D."/>
            <person name="Franke A."/>
            <person name="Friedrich D."/>
            <person name="Gadbois L."/>
            <person name="Gearin G."/>
            <person name="Gearin C.R."/>
            <person name="Giannoukos G."/>
            <person name="Goode T."/>
            <person name="Graham J."/>
            <person name="Grandbois E."/>
            <person name="Grewal S."/>
            <person name="Gyaltsen K."/>
            <person name="Hafez N."/>
            <person name="Hagos B."/>
            <person name="Hall J."/>
            <person name="Henson C."/>
            <person name="Hollinger A."/>
            <person name="Honan T."/>
            <person name="Huard M.D."/>
            <person name="Hughes L."/>
            <person name="Hurhula B."/>
            <person name="Husby M.E."/>
            <person name="Kamat A."/>
            <person name="Kanga B."/>
            <person name="Kashin S."/>
            <person name="Khazanovich D."/>
            <person name="Kisner P."/>
            <person name="Lance K."/>
            <person name="Lara M."/>
            <person name="Lee W."/>
            <person name="Lennon N."/>
            <person name="Letendre F."/>
            <person name="LeVine R."/>
            <person name="Lipovsky A."/>
            <person name="Liu X."/>
            <person name="Liu J."/>
            <person name="Liu S."/>
            <person name="Lokyitsang T."/>
            <person name="Lokyitsang Y."/>
            <person name="Lubonja R."/>
            <person name="Lui A."/>
            <person name="MacDonald P."/>
            <person name="Magnisalis V."/>
            <person name="Maru K."/>
            <person name="Matthews C."/>
            <person name="McCusker W."/>
            <person name="McDonough S."/>
            <person name="Mehta T."/>
            <person name="Meldrim J."/>
            <person name="Meneus L."/>
            <person name="Mihai O."/>
            <person name="Mihalev A."/>
            <person name="Mihova T."/>
            <person name="Mittelman R."/>
            <person name="Mlenga V."/>
            <person name="Montmayeur A."/>
            <person name="Mulrain L."/>
            <person name="Navidi A."/>
            <person name="Naylor J."/>
            <person name="Negash T."/>
            <person name="Nguyen T."/>
            <person name="Nguyen N."/>
            <person name="Nicol R."/>
            <person name="Norbu C."/>
            <person name="Norbu N."/>
            <person name="Novod N."/>
            <person name="O'Neill B."/>
            <person name="Osman S."/>
            <person name="Markiewicz E."/>
            <person name="Oyono O.L."/>
            <person name="Patti C."/>
            <person name="Phunkhang P."/>
            <person name="Pierre F."/>
            <person name="Priest M."/>
            <person name="Raghuraman S."/>
            <person name="Rege F."/>
            <person name="Reyes R."/>
            <person name="Rise C."/>
            <person name="Rogov P."/>
            <person name="Ross K."/>
            <person name="Ryan E."/>
            <person name="Settipalli S."/>
            <person name="Shea T."/>
            <person name="Sherpa N."/>
            <person name="Shi L."/>
            <person name="Shih D."/>
            <person name="Sparrow T."/>
            <person name="Spaulding J."/>
            <person name="Stalker J."/>
            <person name="Stange-Thomann N."/>
            <person name="Stavropoulos S."/>
            <person name="Stone C."/>
            <person name="Strader C."/>
            <person name="Tesfaye S."/>
            <person name="Thomson T."/>
            <person name="Thoulutsang Y."/>
            <person name="Thoulutsang D."/>
            <person name="Topham K."/>
            <person name="Topping I."/>
            <person name="Tsamla T."/>
            <person name="Vassiliev H."/>
            <person name="Vo A."/>
            <person name="Wangchuk T."/>
            <person name="Wangdi T."/>
            <person name="Weiand M."/>
            <person name="Wilkinson J."/>
            <person name="Wilson A."/>
            <person name="Yadav S."/>
            <person name="Young G."/>
            <person name="Yu Q."/>
            <person name="Zembek L."/>
            <person name="Zhong D."/>
            <person name="Zimmer A."/>
            <person name="Zwirko Z."/>
            <person name="Jaffe D.B."/>
            <person name="Alvarez P."/>
            <person name="Brockman W."/>
            <person name="Butler J."/>
            <person name="Chin C."/>
            <person name="Gnerre S."/>
            <person name="Grabherr M."/>
            <person name="Kleber M."/>
            <person name="Mauceli E."/>
            <person name="MacCallum I."/>
        </authorList>
    </citation>
    <scope>NUCLEOTIDE SEQUENCE [LARGE SCALE GENOMIC DNA]</scope>
    <source>
        <strain evidence="3">Tucson 14030-0811.24</strain>
    </source>
</reference>
<dbReference type="SMR" id="B4MTG6"/>
<evidence type="ECO:0000259" key="1">
    <source>
        <dbReference type="PROSITE" id="PS50041"/>
    </source>
</evidence>
<dbReference type="Proteomes" id="UP000007798">
    <property type="component" value="Unassembled WGS sequence"/>
</dbReference>
<dbReference type="CDD" id="cd00037">
    <property type="entry name" value="CLECT"/>
    <property type="match status" value="1"/>
</dbReference>
<accession>B4MTG6</accession>
<dbReference type="SUPFAM" id="SSF56436">
    <property type="entry name" value="C-type lectin-like"/>
    <property type="match status" value="1"/>
</dbReference>
<dbReference type="HOGENOM" id="CLU_1002085_0_0_1"/>
<dbReference type="Pfam" id="PF00059">
    <property type="entry name" value="Lectin_C"/>
    <property type="match status" value="1"/>
</dbReference>
<dbReference type="InterPro" id="IPR016186">
    <property type="entry name" value="C-type_lectin-like/link_sf"/>
</dbReference>
<dbReference type="InterPro" id="IPR016187">
    <property type="entry name" value="CTDL_fold"/>
</dbReference>
<dbReference type="InterPro" id="IPR050111">
    <property type="entry name" value="C-type_lectin/snaclec_domain"/>
</dbReference>
<dbReference type="SMART" id="SM00034">
    <property type="entry name" value="CLECT"/>
    <property type="match status" value="1"/>
</dbReference>
<evidence type="ECO:0000313" key="2">
    <source>
        <dbReference type="EMBL" id="EDW75405.2"/>
    </source>
</evidence>
<dbReference type="KEGG" id="dwi:6641611"/>
<organism evidence="2 3">
    <name type="scientific">Drosophila willistoni</name>
    <name type="common">Fruit fly</name>
    <dbReference type="NCBI Taxonomy" id="7260"/>
    <lineage>
        <taxon>Eukaryota</taxon>
        <taxon>Metazoa</taxon>
        <taxon>Ecdysozoa</taxon>
        <taxon>Arthropoda</taxon>
        <taxon>Hexapoda</taxon>
        <taxon>Insecta</taxon>
        <taxon>Pterygota</taxon>
        <taxon>Neoptera</taxon>
        <taxon>Endopterygota</taxon>
        <taxon>Diptera</taxon>
        <taxon>Brachycera</taxon>
        <taxon>Muscomorpha</taxon>
        <taxon>Ephydroidea</taxon>
        <taxon>Drosophilidae</taxon>
        <taxon>Drosophila</taxon>
        <taxon>Sophophora</taxon>
    </lineage>
</organism>
<gene>
    <name evidence="2" type="primary">Dwil\GK23836</name>
    <name evidence="2" type="ORF">Dwil_GK23836</name>
</gene>
<dbReference type="OrthoDB" id="6340082at2759"/>
<dbReference type="AlphaFoldDB" id="B4MTG6"/>
<dbReference type="Gene3D" id="3.10.100.10">
    <property type="entry name" value="Mannose-Binding Protein A, subunit A"/>
    <property type="match status" value="1"/>
</dbReference>
<dbReference type="FunCoup" id="B4MTG6">
    <property type="interactions" value="6"/>
</dbReference>
<dbReference type="EMBL" id="CH963852">
    <property type="protein sequence ID" value="EDW75405.2"/>
    <property type="molecule type" value="Genomic_DNA"/>
</dbReference>
<dbReference type="PROSITE" id="PS50041">
    <property type="entry name" value="C_TYPE_LECTIN_2"/>
    <property type="match status" value="1"/>
</dbReference>
<protein>
    <recommendedName>
        <fullName evidence="1">C-type lectin domain-containing protein</fullName>
    </recommendedName>
</protein>